<dbReference type="NCBIfam" id="TIGR02432">
    <property type="entry name" value="lysidine_TilS_N"/>
    <property type="match status" value="1"/>
</dbReference>
<name>A0A485B0S0_RAOPL</name>
<dbReference type="CDD" id="cd01992">
    <property type="entry name" value="TilS_N"/>
    <property type="match status" value="1"/>
</dbReference>
<dbReference type="AlphaFoldDB" id="A0A485B0S0"/>
<protein>
    <recommendedName>
        <fullName evidence="8">tRNA(Ile)-lysidine synthase</fullName>
        <ecNumber evidence="8">6.3.4.19</ecNumber>
    </recommendedName>
    <alternativeName>
        <fullName evidence="8">tRNA(Ile)-2-lysyl-cytidine synthase</fullName>
    </alternativeName>
    <alternativeName>
        <fullName evidence="8">tRNA(Ile)-lysidine synthetase</fullName>
    </alternativeName>
</protein>
<dbReference type="EMBL" id="CAADJE010000023">
    <property type="protein sequence ID" value="VFS67357.1"/>
    <property type="molecule type" value="Genomic_DNA"/>
</dbReference>
<sequence>MPERARPGNVPGYLPSDTIKMMTPDIAHTLHPYRQFLVAFSGGLGFDGAFTSTGLLRERDPTLQLRAIHIHHGLSANADSGLAHCQQVCQHWQVPLVVERVTLADDGLGVEAHARQARYQAFRGALRPGEALVTAQHLDDQCETFLLALKRGSGPTGLAAMAASSGFAAYPAAASSAEYRRETLHQWALAHQLSWIEDESNQDDTYDRNFLRLRVVPQLNARWPHFSEAVARSASLCGEQEQLLDELLAEDLAKLVADDGSLAIDALASMERAAPRRAAAALAGQALCADALARDDGANLARSRAGAGGCLSLSASWRFFPCAVISSGCGGSGINPARRMRCYRGRTTDNRYGCLKVLANWRCNQADRYAPRVVKKPVTVRFRASGNLHIVGRHGGRKLKKIWQELGVAPWRRDTTPLLFYGETLIAAADSLFVTCEGEAREGEGVRDDMEENGRLSHPFLFRTH</sequence>
<dbReference type="SUPFAM" id="SSF52402">
    <property type="entry name" value="Adenine nucleotide alpha hydrolases-like"/>
    <property type="match status" value="1"/>
</dbReference>
<keyword evidence="2 8" id="KW-0963">Cytoplasm</keyword>
<reference evidence="10 11" key="1">
    <citation type="submission" date="2019-03" db="EMBL/GenBank/DDBJ databases">
        <authorList>
            <consortium name="Pathogen Informatics"/>
        </authorList>
    </citation>
    <scope>NUCLEOTIDE SEQUENCE [LARGE SCALE GENOMIC DNA]</scope>
    <source>
        <strain evidence="10 11">NCTC12998</strain>
    </source>
</reference>
<keyword evidence="6" id="KW-0067">ATP-binding</keyword>
<dbReference type="GO" id="GO:0006400">
    <property type="term" value="P:tRNA modification"/>
    <property type="evidence" value="ECO:0007669"/>
    <property type="project" value="UniProtKB-UniRule"/>
</dbReference>
<organism evidence="10 11">
    <name type="scientific">Raoultella planticola</name>
    <name type="common">Klebsiella planticola</name>
    <dbReference type="NCBI Taxonomy" id="575"/>
    <lineage>
        <taxon>Bacteria</taxon>
        <taxon>Pseudomonadati</taxon>
        <taxon>Pseudomonadota</taxon>
        <taxon>Gammaproteobacteria</taxon>
        <taxon>Enterobacterales</taxon>
        <taxon>Enterobacteriaceae</taxon>
        <taxon>Klebsiella/Raoultella group</taxon>
        <taxon>Raoultella</taxon>
    </lineage>
</organism>
<dbReference type="InterPro" id="IPR012796">
    <property type="entry name" value="Lysidine-tRNA-synth_C"/>
</dbReference>
<comment type="subcellular location">
    <subcellularLocation>
        <location evidence="1 8">Cytoplasm</location>
    </subcellularLocation>
</comment>
<accession>A0A485B0S0</accession>
<comment type="catalytic activity">
    <reaction evidence="7 8">
        <text>cytidine(34) in tRNA(Ile2) + L-lysine + ATP = lysidine(34) in tRNA(Ile2) + AMP + diphosphate + H(+)</text>
        <dbReference type="Rhea" id="RHEA:43744"/>
        <dbReference type="Rhea" id="RHEA-COMP:10625"/>
        <dbReference type="Rhea" id="RHEA-COMP:10670"/>
        <dbReference type="ChEBI" id="CHEBI:15378"/>
        <dbReference type="ChEBI" id="CHEBI:30616"/>
        <dbReference type="ChEBI" id="CHEBI:32551"/>
        <dbReference type="ChEBI" id="CHEBI:33019"/>
        <dbReference type="ChEBI" id="CHEBI:82748"/>
        <dbReference type="ChEBI" id="CHEBI:83665"/>
        <dbReference type="ChEBI" id="CHEBI:456215"/>
        <dbReference type="EC" id="6.3.4.19"/>
    </reaction>
</comment>
<dbReference type="PANTHER" id="PTHR43033:SF1">
    <property type="entry name" value="TRNA(ILE)-LYSIDINE SYNTHASE-RELATED"/>
    <property type="match status" value="1"/>
</dbReference>
<dbReference type="GO" id="GO:0032267">
    <property type="term" value="F:tRNA(Ile)-lysidine synthase activity"/>
    <property type="evidence" value="ECO:0007669"/>
    <property type="project" value="UniProtKB-EC"/>
</dbReference>
<dbReference type="PANTHER" id="PTHR43033">
    <property type="entry name" value="TRNA(ILE)-LYSIDINE SYNTHASE-RELATED"/>
    <property type="match status" value="1"/>
</dbReference>
<evidence type="ECO:0000256" key="2">
    <source>
        <dbReference type="ARBA" id="ARBA00022490"/>
    </source>
</evidence>
<evidence type="ECO:0000256" key="3">
    <source>
        <dbReference type="ARBA" id="ARBA00022598"/>
    </source>
</evidence>
<evidence type="ECO:0000256" key="1">
    <source>
        <dbReference type="ARBA" id="ARBA00004496"/>
    </source>
</evidence>
<evidence type="ECO:0000313" key="10">
    <source>
        <dbReference type="EMBL" id="VFS67357.1"/>
    </source>
</evidence>
<feature type="domain" description="Lysidine-tRNA(Ile) synthetase C-terminal" evidence="9">
    <location>
        <begin position="378"/>
        <end position="450"/>
    </location>
</feature>
<keyword evidence="3 8" id="KW-0436">Ligase</keyword>
<evidence type="ECO:0000256" key="7">
    <source>
        <dbReference type="ARBA" id="ARBA00048539"/>
    </source>
</evidence>
<dbReference type="Pfam" id="PF01171">
    <property type="entry name" value="ATP_bind_3"/>
    <property type="match status" value="1"/>
</dbReference>
<comment type="caution">
    <text evidence="8">Lacks conserved residue(s) required for the propagation of feature annotation.</text>
</comment>
<comment type="function">
    <text evidence="8">Ligates lysine onto the cytidine present at position 34 of the AUA codon-specific tRNA(Ile) that contains the anticodon CAU, in an ATP-dependent manner. Cytidine is converted to lysidine, thus changing the amino acid specificity of the tRNA from methionine to isoleucine.</text>
</comment>
<keyword evidence="5" id="KW-0547">Nucleotide-binding</keyword>
<dbReference type="SMART" id="SM00977">
    <property type="entry name" value="TilS_C"/>
    <property type="match status" value="1"/>
</dbReference>
<dbReference type="Pfam" id="PF11734">
    <property type="entry name" value="TilS_C"/>
    <property type="match status" value="1"/>
</dbReference>
<dbReference type="GO" id="GO:0005737">
    <property type="term" value="C:cytoplasm"/>
    <property type="evidence" value="ECO:0007669"/>
    <property type="project" value="UniProtKB-SubCell"/>
</dbReference>
<evidence type="ECO:0000256" key="8">
    <source>
        <dbReference type="HAMAP-Rule" id="MF_01161"/>
    </source>
</evidence>
<dbReference type="InterPro" id="IPR012094">
    <property type="entry name" value="tRNA_Ile_lys_synt"/>
</dbReference>
<dbReference type="InterPro" id="IPR011063">
    <property type="entry name" value="TilS/TtcA_N"/>
</dbReference>
<dbReference type="InterPro" id="IPR012795">
    <property type="entry name" value="tRNA_Ile_lys_synt_N"/>
</dbReference>
<evidence type="ECO:0000256" key="6">
    <source>
        <dbReference type="ARBA" id="ARBA00022840"/>
    </source>
</evidence>
<evidence type="ECO:0000256" key="5">
    <source>
        <dbReference type="ARBA" id="ARBA00022741"/>
    </source>
</evidence>
<evidence type="ECO:0000256" key="4">
    <source>
        <dbReference type="ARBA" id="ARBA00022694"/>
    </source>
</evidence>
<dbReference type="NCBIfam" id="TIGR02433">
    <property type="entry name" value="lysidine_TilS_C"/>
    <property type="match status" value="1"/>
</dbReference>
<dbReference type="Proteomes" id="UP000345637">
    <property type="component" value="Unassembled WGS sequence"/>
</dbReference>
<gene>
    <name evidence="8 10" type="primary">tilS</name>
    <name evidence="10" type="ORF">NCTC12998_03304</name>
</gene>
<dbReference type="Gene3D" id="3.40.50.620">
    <property type="entry name" value="HUPs"/>
    <property type="match status" value="1"/>
</dbReference>
<dbReference type="HAMAP" id="MF_01161">
    <property type="entry name" value="tRNA_Ile_lys_synt"/>
    <property type="match status" value="1"/>
</dbReference>
<keyword evidence="4 8" id="KW-0819">tRNA processing</keyword>
<dbReference type="SUPFAM" id="SSF56037">
    <property type="entry name" value="PheT/TilS domain"/>
    <property type="match status" value="1"/>
</dbReference>
<evidence type="ECO:0000259" key="9">
    <source>
        <dbReference type="SMART" id="SM00977"/>
    </source>
</evidence>
<dbReference type="EC" id="6.3.4.19" evidence="8"/>
<proteinExistence type="inferred from homology"/>
<dbReference type="GO" id="GO:0005524">
    <property type="term" value="F:ATP binding"/>
    <property type="evidence" value="ECO:0007669"/>
    <property type="project" value="UniProtKB-KW"/>
</dbReference>
<comment type="similarity">
    <text evidence="8">Belongs to the tRNA(Ile)-lysidine synthase family.</text>
</comment>
<evidence type="ECO:0000313" key="11">
    <source>
        <dbReference type="Proteomes" id="UP000345637"/>
    </source>
</evidence>
<dbReference type="InterPro" id="IPR014729">
    <property type="entry name" value="Rossmann-like_a/b/a_fold"/>
</dbReference>